<protein>
    <submittedName>
        <fullName evidence="12">Uncharacterized protein</fullName>
    </submittedName>
</protein>
<feature type="domain" description="C2H2-type" evidence="10">
    <location>
        <begin position="328"/>
        <end position="355"/>
    </location>
</feature>
<dbReference type="FunFam" id="3.30.160.60:FF:000478">
    <property type="entry name" value="Zinc finger protein 133"/>
    <property type="match status" value="1"/>
</dbReference>
<feature type="domain" description="C2H2-type" evidence="10">
    <location>
        <begin position="440"/>
        <end position="468"/>
    </location>
</feature>
<feature type="binding site" evidence="8">
    <location>
        <position position="60"/>
    </location>
    <ligand>
        <name>Zn(2+)</name>
        <dbReference type="ChEBI" id="CHEBI:29105"/>
    </ligand>
</feature>
<dbReference type="SMART" id="SM00868">
    <property type="entry name" value="zf-AD"/>
    <property type="match status" value="1"/>
</dbReference>
<comment type="subcellular location">
    <subcellularLocation>
        <location evidence="1">Nucleus</location>
    </subcellularLocation>
</comment>
<dbReference type="SMART" id="SM00355">
    <property type="entry name" value="ZnF_C2H2"/>
    <property type="match status" value="10"/>
</dbReference>
<dbReference type="InterPro" id="IPR036236">
    <property type="entry name" value="Znf_C2H2_sf"/>
</dbReference>
<dbReference type="SUPFAM" id="SSF57667">
    <property type="entry name" value="beta-beta-alpha zinc fingers"/>
    <property type="match status" value="3"/>
</dbReference>
<dbReference type="SUPFAM" id="SSF57716">
    <property type="entry name" value="Glucocorticoid receptor-like (DNA-binding domain)"/>
    <property type="match status" value="1"/>
</dbReference>
<dbReference type="InterPro" id="IPR013087">
    <property type="entry name" value="Znf_C2H2_type"/>
</dbReference>
<organism evidence="12 13">
    <name type="scientific">Manduca sexta</name>
    <name type="common">Tobacco hawkmoth</name>
    <name type="synonym">Tobacco hornworm</name>
    <dbReference type="NCBI Taxonomy" id="7130"/>
    <lineage>
        <taxon>Eukaryota</taxon>
        <taxon>Metazoa</taxon>
        <taxon>Ecdysozoa</taxon>
        <taxon>Arthropoda</taxon>
        <taxon>Hexapoda</taxon>
        <taxon>Insecta</taxon>
        <taxon>Pterygota</taxon>
        <taxon>Neoptera</taxon>
        <taxon>Endopterygota</taxon>
        <taxon>Lepidoptera</taxon>
        <taxon>Glossata</taxon>
        <taxon>Ditrysia</taxon>
        <taxon>Bombycoidea</taxon>
        <taxon>Sphingidae</taxon>
        <taxon>Sphinginae</taxon>
        <taxon>Sphingini</taxon>
        <taxon>Manduca</taxon>
    </lineage>
</organism>
<feature type="domain" description="ZAD" evidence="11">
    <location>
        <begin position="7"/>
        <end position="84"/>
    </location>
</feature>
<evidence type="ECO:0000256" key="8">
    <source>
        <dbReference type="PROSITE-ProRule" id="PRU01263"/>
    </source>
</evidence>
<keyword evidence="3" id="KW-0677">Repeat</keyword>
<comment type="caution">
    <text evidence="12">The sequence shown here is derived from an EMBL/GenBank/DDBJ whole genome shotgun (WGS) entry which is preliminary data.</text>
</comment>
<feature type="binding site" evidence="8">
    <location>
        <position position="12"/>
    </location>
    <ligand>
        <name>Zn(2+)</name>
        <dbReference type="ChEBI" id="CHEBI:29105"/>
    </ligand>
</feature>
<keyword evidence="4 7" id="KW-0863">Zinc-finger</keyword>
<evidence type="ECO:0000256" key="3">
    <source>
        <dbReference type="ARBA" id="ARBA00022737"/>
    </source>
</evidence>
<gene>
    <name evidence="12" type="ORF">O3G_MSEX003358</name>
</gene>
<evidence type="ECO:0000256" key="6">
    <source>
        <dbReference type="ARBA" id="ARBA00023242"/>
    </source>
</evidence>
<evidence type="ECO:0000256" key="2">
    <source>
        <dbReference type="ARBA" id="ARBA00022723"/>
    </source>
</evidence>
<sequence length="528" mass="61694">MNINDSGYCRLCANLKPFDELVNLQQNDDKRREITEKLIRINASTDFTKDVFPRTVCLLCTVALDKAFDFVIAVEQAQQVIKDAILLQNIKKEEPYSDSENYAFHNNDTNYDDNVNVKIEGDQKDLVFEVPVSNNNEILSKTQSKVKPKKKLPRSPGLDGIPLSQLKLTWKDYSWMCAYCETLFPNIDELRIHSMQYHNCCNAFRCIDCNIRKLKLNSFLIHVRRHRKILKQSCYKCDIKFSSLIDARKHKNEHVSSANICSGCNTCFSTIDELKAHEDTFYRNTWSRGLIKIQTDDSLTCVICKKNFKNKSSLNTHLLIHTERKRDHICEYCGKCFLHKQNLIDHMTLHNDERPYNCKICKSAFKTAHNLRRHVGTHDGHKPYSCDQCGRCFRLQKQLKSHSIIHTDLLPHICSYCKKGFRFKTILNQHLRQHTGIKPYSCDKCQRDFTNWPNFNKHMKRRHGVDMAKKKHTQDGVYPINPTTGDVILYPQTNETLEWKKNMMVQRRPGRPKLKSQDDTISNTINEK</sequence>
<evidence type="ECO:0000313" key="13">
    <source>
        <dbReference type="Proteomes" id="UP000791440"/>
    </source>
</evidence>
<evidence type="ECO:0000256" key="9">
    <source>
        <dbReference type="SAM" id="MobiDB-lite"/>
    </source>
</evidence>
<accession>A0A921YT46</accession>
<evidence type="ECO:0000256" key="1">
    <source>
        <dbReference type="ARBA" id="ARBA00004123"/>
    </source>
</evidence>
<dbReference type="AlphaFoldDB" id="A0A921YT46"/>
<feature type="binding site" evidence="8">
    <location>
        <position position="9"/>
    </location>
    <ligand>
        <name>Zn(2+)</name>
        <dbReference type="ChEBI" id="CHEBI:29105"/>
    </ligand>
</feature>
<dbReference type="InterPro" id="IPR012934">
    <property type="entry name" value="Znf_AD"/>
</dbReference>
<dbReference type="Gene3D" id="3.40.1800.20">
    <property type="match status" value="1"/>
</dbReference>
<feature type="region of interest" description="Disordered" evidence="9">
    <location>
        <begin position="507"/>
        <end position="528"/>
    </location>
</feature>
<dbReference type="GO" id="GO:0000978">
    <property type="term" value="F:RNA polymerase II cis-regulatory region sequence-specific DNA binding"/>
    <property type="evidence" value="ECO:0007669"/>
    <property type="project" value="TreeGrafter"/>
</dbReference>
<evidence type="ECO:0000256" key="4">
    <source>
        <dbReference type="ARBA" id="ARBA00022771"/>
    </source>
</evidence>
<dbReference type="EMBL" id="JH668310">
    <property type="protein sequence ID" value="KAG6444294.1"/>
    <property type="molecule type" value="Genomic_DNA"/>
</dbReference>
<evidence type="ECO:0000259" key="11">
    <source>
        <dbReference type="PROSITE" id="PS51915"/>
    </source>
</evidence>
<reference evidence="12" key="1">
    <citation type="journal article" date="2016" name="Insect Biochem. Mol. Biol.">
        <title>Multifaceted biological insights from a draft genome sequence of the tobacco hornworm moth, Manduca sexta.</title>
        <authorList>
            <person name="Kanost M.R."/>
            <person name="Arrese E.L."/>
            <person name="Cao X."/>
            <person name="Chen Y.R."/>
            <person name="Chellapilla S."/>
            <person name="Goldsmith M.R."/>
            <person name="Grosse-Wilde E."/>
            <person name="Heckel D.G."/>
            <person name="Herndon N."/>
            <person name="Jiang H."/>
            <person name="Papanicolaou A."/>
            <person name="Qu J."/>
            <person name="Soulages J.L."/>
            <person name="Vogel H."/>
            <person name="Walters J."/>
            <person name="Waterhouse R.M."/>
            <person name="Ahn S.J."/>
            <person name="Almeida F.C."/>
            <person name="An C."/>
            <person name="Aqrawi P."/>
            <person name="Bretschneider A."/>
            <person name="Bryant W.B."/>
            <person name="Bucks S."/>
            <person name="Chao H."/>
            <person name="Chevignon G."/>
            <person name="Christen J.M."/>
            <person name="Clarke D.F."/>
            <person name="Dittmer N.T."/>
            <person name="Ferguson L.C.F."/>
            <person name="Garavelou S."/>
            <person name="Gordon K.H.J."/>
            <person name="Gunaratna R.T."/>
            <person name="Han Y."/>
            <person name="Hauser F."/>
            <person name="He Y."/>
            <person name="Heidel-Fischer H."/>
            <person name="Hirsh A."/>
            <person name="Hu Y."/>
            <person name="Jiang H."/>
            <person name="Kalra D."/>
            <person name="Klinner C."/>
            <person name="Konig C."/>
            <person name="Kovar C."/>
            <person name="Kroll A.R."/>
            <person name="Kuwar S.S."/>
            <person name="Lee S.L."/>
            <person name="Lehman R."/>
            <person name="Li K."/>
            <person name="Li Z."/>
            <person name="Liang H."/>
            <person name="Lovelace S."/>
            <person name="Lu Z."/>
            <person name="Mansfield J.H."/>
            <person name="McCulloch K.J."/>
            <person name="Mathew T."/>
            <person name="Morton B."/>
            <person name="Muzny D.M."/>
            <person name="Neunemann D."/>
            <person name="Ongeri F."/>
            <person name="Pauchet Y."/>
            <person name="Pu L.L."/>
            <person name="Pyrousis I."/>
            <person name="Rao X.J."/>
            <person name="Redding A."/>
            <person name="Roesel C."/>
            <person name="Sanchez-Gracia A."/>
            <person name="Schaack S."/>
            <person name="Shukla A."/>
            <person name="Tetreau G."/>
            <person name="Wang Y."/>
            <person name="Xiong G.H."/>
            <person name="Traut W."/>
            <person name="Walsh T.K."/>
            <person name="Worley K.C."/>
            <person name="Wu D."/>
            <person name="Wu W."/>
            <person name="Wu Y.Q."/>
            <person name="Zhang X."/>
            <person name="Zou Z."/>
            <person name="Zucker H."/>
            <person name="Briscoe A.D."/>
            <person name="Burmester T."/>
            <person name="Clem R.J."/>
            <person name="Feyereisen R."/>
            <person name="Grimmelikhuijzen C.J.P."/>
            <person name="Hamodrakas S.J."/>
            <person name="Hansson B.S."/>
            <person name="Huguet E."/>
            <person name="Jermiin L.S."/>
            <person name="Lan Q."/>
            <person name="Lehman H.K."/>
            <person name="Lorenzen M."/>
            <person name="Merzendorfer H."/>
            <person name="Michalopoulos I."/>
            <person name="Morton D.B."/>
            <person name="Muthukrishnan S."/>
            <person name="Oakeshott J.G."/>
            <person name="Palmer W."/>
            <person name="Park Y."/>
            <person name="Passarelli A.L."/>
            <person name="Rozas J."/>
            <person name="Schwartz L.M."/>
            <person name="Smith W."/>
            <person name="Southgate A."/>
            <person name="Vilcinskas A."/>
            <person name="Vogt R."/>
            <person name="Wang P."/>
            <person name="Werren J."/>
            <person name="Yu X.Q."/>
            <person name="Zhou J.J."/>
            <person name="Brown S.J."/>
            <person name="Scherer S.E."/>
            <person name="Richards S."/>
            <person name="Blissard G.W."/>
        </authorList>
    </citation>
    <scope>NUCLEOTIDE SEQUENCE</scope>
</reference>
<keyword evidence="13" id="KW-1185">Reference proteome</keyword>
<feature type="domain" description="C2H2-type" evidence="10">
    <location>
        <begin position="299"/>
        <end position="326"/>
    </location>
</feature>
<evidence type="ECO:0000259" key="10">
    <source>
        <dbReference type="PROSITE" id="PS50157"/>
    </source>
</evidence>
<dbReference type="GO" id="GO:0008270">
    <property type="term" value="F:zinc ion binding"/>
    <property type="evidence" value="ECO:0007669"/>
    <property type="project" value="UniProtKB-UniRule"/>
</dbReference>
<feature type="domain" description="C2H2-type" evidence="10">
    <location>
        <begin position="384"/>
        <end position="411"/>
    </location>
</feature>
<dbReference type="PROSITE" id="PS51915">
    <property type="entry name" value="ZAD"/>
    <property type="match status" value="1"/>
</dbReference>
<name>A0A921YT46_MANSE</name>
<keyword evidence="6" id="KW-0539">Nucleus</keyword>
<dbReference type="OrthoDB" id="3437960at2759"/>
<dbReference type="InterPro" id="IPR050329">
    <property type="entry name" value="GLI_C2H2-zinc-finger"/>
</dbReference>
<reference evidence="12" key="2">
    <citation type="submission" date="2020-12" db="EMBL/GenBank/DDBJ databases">
        <authorList>
            <person name="Kanost M."/>
        </authorList>
    </citation>
    <scope>NUCLEOTIDE SEQUENCE</scope>
</reference>
<feature type="domain" description="C2H2-type" evidence="10">
    <location>
        <begin position="412"/>
        <end position="439"/>
    </location>
</feature>
<dbReference type="PANTHER" id="PTHR19818">
    <property type="entry name" value="ZINC FINGER PROTEIN ZIC AND GLI"/>
    <property type="match status" value="1"/>
</dbReference>
<keyword evidence="2 8" id="KW-0479">Metal-binding</keyword>
<dbReference type="Gene3D" id="3.30.160.60">
    <property type="entry name" value="Classic Zinc Finger"/>
    <property type="match status" value="6"/>
</dbReference>
<dbReference type="PROSITE" id="PS00028">
    <property type="entry name" value="ZINC_FINGER_C2H2_1"/>
    <property type="match status" value="8"/>
</dbReference>
<evidence type="ECO:0000256" key="7">
    <source>
        <dbReference type="PROSITE-ProRule" id="PRU00042"/>
    </source>
</evidence>
<dbReference type="Proteomes" id="UP000791440">
    <property type="component" value="Unassembled WGS sequence"/>
</dbReference>
<feature type="compositionally biased region" description="Polar residues" evidence="9">
    <location>
        <begin position="519"/>
        <end position="528"/>
    </location>
</feature>
<evidence type="ECO:0000313" key="12">
    <source>
        <dbReference type="EMBL" id="KAG6444294.1"/>
    </source>
</evidence>
<dbReference type="GO" id="GO:0000981">
    <property type="term" value="F:DNA-binding transcription factor activity, RNA polymerase II-specific"/>
    <property type="evidence" value="ECO:0007669"/>
    <property type="project" value="TreeGrafter"/>
</dbReference>
<dbReference type="PANTHER" id="PTHR19818:SF161">
    <property type="entry name" value="C2H2-TYPE DOMAIN-CONTAINING PROTEIN"/>
    <property type="match status" value="1"/>
</dbReference>
<evidence type="ECO:0000256" key="5">
    <source>
        <dbReference type="ARBA" id="ARBA00022833"/>
    </source>
</evidence>
<dbReference type="FunFam" id="3.30.160.60:FF:000145">
    <property type="entry name" value="Zinc finger protein 574"/>
    <property type="match status" value="1"/>
</dbReference>
<feature type="domain" description="C2H2-type" evidence="10">
    <location>
        <begin position="356"/>
        <end position="383"/>
    </location>
</feature>
<dbReference type="Pfam" id="PF00096">
    <property type="entry name" value="zf-C2H2"/>
    <property type="match status" value="4"/>
</dbReference>
<dbReference type="PROSITE" id="PS50157">
    <property type="entry name" value="ZINC_FINGER_C2H2_2"/>
    <property type="match status" value="6"/>
</dbReference>
<dbReference type="GO" id="GO:0045944">
    <property type="term" value="P:positive regulation of transcription by RNA polymerase II"/>
    <property type="evidence" value="ECO:0007669"/>
    <property type="project" value="UniProtKB-ARBA"/>
</dbReference>
<keyword evidence="5 8" id="KW-0862">Zinc</keyword>
<dbReference type="GO" id="GO:0005634">
    <property type="term" value="C:nucleus"/>
    <property type="evidence" value="ECO:0007669"/>
    <property type="project" value="UniProtKB-SubCell"/>
</dbReference>
<proteinExistence type="predicted"/>
<feature type="binding site" evidence="8">
    <location>
        <position position="57"/>
    </location>
    <ligand>
        <name>Zn(2+)</name>
        <dbReference type="ChEBI" id="CHEBI:29105"/>
    </ligand>
</feature>